<comment type="caution">
    <text evidence="2">The sequence shown here is derived from an EMBL/GenBank/DDBJ whole genome shotgun (WGS) entry which is preliminary data.</text>
</comment>
<protein>
    <submittedName>
        <fullName evidence="2">Uncharacterized protein</fullName>
    </submittedName>
</protein>
<dbReference type="EMBL" id="JACHCF010000003">
    <property type="protein sequence ID" value="MBB5620591.1"/>
    <property type="molecule type" value="Genomic_DNA"/>
</dbReference>
<evidence type="ECO:0000313" key="3">
    <source>
        <dbReference type="Proteomes" id="UP000537718"/>
    </source>
</evidence>
<sequence>MKKILFIFVAFVCVTLFSRSAKAQGNYSIVLYEENHETTGNLYVSGTFGSGPTVKKDKNSYYNAGIGFHANLKKYKVYEFVTNSSSLNDRARSAKIYSDGPVTFTVYDSPDAKTNDDYTVIRVKTAANGVYISSFENNYEDDNLKVTYYRKNGLDGKVSSLIITQ</sequence>
<dbReference type="AlphaFoldDB" id="A0A7W8YRP0"/>
<dbReference type="RefSeq" id="WP_183866602.1">
    <property type="nucleotide sequence ID" value="NZ_JACHCF010000003.1"/>
</dbReference>
<reference evidence="2 3" key="1">
    <citation type="submission" date="2020-08" db="EMBL/GenBank/DDBJ databases">
        <title>Genomic Encyclopedia of Type Strains, Phase IV (KMG-V): Genome sequencing to study the core and pangenomes of soil and plant-associated prokaryotes.</title>
        <authorList>
            <person name="Whitman W."/>
        </authorList>
    </citation>
    <scope>NUCLEOTIDE SEQUENCE [LARGE SCALE GENOMIC DNA]</scope>
    <source>
        <strain evidence="2 3">MP7CTX6</strain>
    </source>
</reference>
<keyword evidence="1" id="KW-0732">Signal</keyword>
<name>A0A7W8YRP0_9SPHI</name>
<proteinExistence type="predicted"/>
<dbReference type="Proteomes" id="UP000537718">
    <property type="component" value="Unassembled WGS sequence"/>
</dbReference>
<accession>A0A7W8YRP0</accession>
<evidence type="ECO:0000256" key="1">
    <source>
        <dbReference type="SAM" id="SignalP"/>
    </source>
</evidence>
<feature type="signal peptide" evidence="1">
    <location>
        <begin position="1"/>
        <end position="23"/>
    </location>
</feature>
<gene>
    <name evidence="2" type="ORF">HDE69_001640</name>
</gene>
<feature type="chain" id="PRO_5031366969" evidence="1">
    <location>
        <begin position="24"/>
        <end position="165"/>
    </location>
</feature>
<evidence type="ECO:0000313" key="2">
    <source>
        <dbReference type="EMBL" id="MBB5620591.1"/>
    </source>
</evidence>
<organism evidence="2 3">
    <name type="scientific">Pedobacter cryoconitis</name>
    <dbReference type="NCBI Taxonomy" id="188932"/>
    <lineage>
        <taxon>Bacteria</taxon>
        <taxon>Pseudomonadati</taxon>
        <taxon>Bacteroidota</taxon>
        <taxon>Sphingobacteriia</taxon>
        <taxon>Sphingobacteriales</taxon>
        <taxon>Sphingobacteriaceae</taxon>
        <taxon>Pedobacter</taxon>
    </lineage>
</organism>